<sequence length="459" mass="50528">MITINLALKPADLRKKIERLWEVSAPKVLAIDLAETAGSAPPVFTVQGKYTGHNNADAVPGFIYGSALLQYDAFWDESFLLLGAERTKQRMTHFVTRTGAHDHGSNIVSTYGNLWRLMNESRLAEDDAERGFLELALKCSGAVQAARWTFVSNGEGFIHAAHGPHSLQIETIRSLRSLALAHKLGHSLASEHDERISLLRRLIEHARTTAKWSVYYGSGRDAYDVRGRIAQESVFNVADGAYRGPGTQQGYSPFTTWTRGLASAMLGFAEQLEYVATLDGTGLDKLGGRDAIEAVLLNAARSTSDYYIEQTPVNGVPYWDTGAPGLRQLGNYLDRPAEPFNPHEPVDSSAAAIAAQGLLRLGNLLTKRGQVAEAEHYWQAGLTITDTIFDDPYLSTDPKHQGLLLHALLHRPNGWDHVPANSKIPCGESTANGDYHARELALYLQRVYEEKPYLSFCGL</sequence>
<dbReference type="RefSeq" id="WP_006977845.1">
    <property type="nucleotide sequence ID" value="NZ_ABVL01000001.1"/>
</dbReference>
<comment type="caution">
    <text evidence="3">The sequence shown here is derived from an EMBL/GenBank/DDBJ whole genome shotgun (WGS) entry which is preliminary data.</text>
</comment>
<evidence type="ECO:0000313" key="3">
    <source>
        <dbReference type="EMBL" id="EDY22393.1"/>
    </source>
</evidence>
<dbReference type="GO" id="GO:0000272">
    <property type="term" value="P:polysaccharide catabolic process"/>
    <property type="evidence" value="ECO:0007669"/>
    <property type="project" value="TreeGrafter"/>
</dbReference>
<dbReference type="SUPFAM" id="SSF48208">
    <property type="entry name" value="Six-hairpin glycosidases"/>
    <property type="match status" value="1"/>
</dbReference>
<keyword evidence="4" id="KW-1185">Reference proteome</keyword>
<organism evidence="3 4">
    <name type="scientific">Chthoniobacter flavus Ellin428</name>
    <dbReference type="NCBI Taxonomy" id="497964"/>
    <lineage>
        <taxon>Bacteria</taxon>
        <taxon>Pseudomonadati</taxon>
        <taxon>Verrucomicrobiota</taxon>
        <taxon>Spartobacteria</taxon>
        <taxon>Chthoniobacterales</taxon>
        <taxon>Chthoniobacteraceae</taxon>
        <taxon>Chthoniobacter</taxon>
    </lineage>
</organism>
<dbReference type="Proteomes" id="UP000005824">
    <property type="component" value="Unassembled WGS sequence"/>
</dbReference>
<dbReference type="InterPro" id="IPR008928">
    <property type="entry name" value="6-hairpin_glycosidase_sf"/>
</dbReference>
<dbReference type="GO" id="GO:0052757">
    <property type="term" value="F:chondroitin hydrolase activity"/>
    <property type="evidence" value="ECO:0007669"/>
    <property type="project" value="TreeGrafter"/>
</dbReference>
<dbReference type="InParanoid" id="B4CV05"/>
<dbReference type="eggNOG" id="COG4225">
    <property type="taxonomic scope" value="Bacteria"/>
</dbReference>
<proteinExistence type="inferred from homology"/>
<gene>
    <name evidence="3" type="ORF">CfE428DRAFT_0518</name>
</gene>
<dbReference type="EMBL" id="ABVL01000001">
    <property type="protein sequence ID" value="EDY22393.1"/>
    <property type="molecule type" value="Genomic_DNA"/>
</dbReference>
<evidence type="ECO:0000256" key="2">
    <source>
        <dbReference type="ARBA" id="ARBA00038358"/>
    </source>
</evidence>
<dbReference type="InterPro" id="IPR052369">
    <property type="entry name" value="UG_Glycosaminoglycan_Hydrolase"/>
</dbReference>
<name>B4CV05_9BACT</name>
<evidence type="ECO:0000256" key="1">
    <source>
        <dbReference type="ARBA" id="ARBA00022801"/>
    </source>
</evidence>
<dbReference type="PANTHER" id="PTHR36845:SF1">
    <property type="entry name" value="HYDROLASE, PUTATIVE (AFU_ORTHOLOGUE AFUA_7G05090)-RELATED"/>
    <property type="match status" value="1"/>
</dbReference>
<reference evidence="3 4" key="1">
    <citation type="journal article" date="2011" name="J. Bacteriol.">
        <title>Genome sequence of Chthoniobacter flavus Ellin428, an aerobic heterotrophic soil bacterium.</title>
        <authorList>
            <person name="Kant R."/>
            <person name="van Passel M.W."/>
            <person name="Palva A."/>
            <person name="Lucas S."/>
            <person name="Lapidus A."/>
            <person name="Glavina Del Rio T."/>
            <person name="Dalin E."/>
            <person name="Tice H."/>
            <person name="Bruce D."/>
            <person name="Goodwin L."/>
            <person name="Pitluck S."/>
            <person name="Larimer F.W."/>
            <person name="Land M.L."/>
            <person name="Hauser L."/>
            <person name="Sangwan P."/>
            <person name="de Vos W.M."/>
            <person name="Janssen P.H."/>
            <person name="Smidt H."/>
        </authorList>
    </citation>
    <scope>NUCLEOTIDE SEQUENCE [LARGE SCALE GENOMIC DNA]</scope>
    <source>
        <strain evidence="3 4">Ellin428</strain>
    </source>
</reference>
<protein>
    <submittedName>
        <fullName evidence="3">Glycosyl hydrolase, family 88</fullName>
    </submittedName>
</protein>
<dbReference type="STRING" id="497964.CfE428DRAFT_0518"/>
<comment type="similarity">
    <text evidence="2">Belongs to the glycosyl hydrolase 88 family.</text>
</comment>
<accession>B4CV05</accession>
<dbReference type="InterPro" id="IPR012341">
    <property type="entry name" value="6hp_glycosidase-like_sf"/>
</dbReference>
<keyword evidence="1 3" id="KW-0378">Hydrolase</keyword>
<dbReference type="Gene3D" id="1.50.10.10">
    <property type="match status" value="1"/>
</dbReference>
<dbReference type="AlphaFoldDB" id="B4CV05"/>
<evidence type="ECO:0000313" key="4">
    <source>
        <dbReference type="Proteomes" id="UP000005824"/>
    </source>
</evidence>
<dbReference type="PANTHER" id="PTHR36845">
    <property type="entry name" value="HYDROLASE, PUTATIVE (AFU_ORTHOLOGUE AFUA_7G05090)-RELATED"/>
    <property type="match status" value="1"/>
</dbReference>